<feature type="compositionally biased region" description="Acidic residues" evidence="1">
    <location>
        <begin position="330"/>
        <end position="352"/>
    </location>
</feature>
<dbReference type="EMBL" id="QJKJ01015809">
    <property type="protein sequence ID" value="RDX61920.1"/>
    <property type="molecule type" value="Genomic_DNA"/>
</dbReference>
<feature type="domain" description="Retrotransposon gag" evidence="2">
    <location>
        <begin position="119"/>
        <end position="217"/>
    </location>
</feature>
<reference evidence="3" key="1">
    <citation type="submission" date="2018-05" db="EMBL/GenBank/DDBJ databases">
        <title>Draft genome of Mucuna pruriens seed.</title>
        <authorList>
            <person name="Nnadi N.E."/>
            <person name="Vos R."/>
            <person name="Hasami M.H."/>
            <person name="Devisetty U.K."/>
            <person name="Aguiy J.C."/>
        </authorList>
    </citation>
    <scope>NUCLEOTIDE SEQUENCE [LARGE SCALE GENOMIC DNA]</scope>
    <source>
        <strain evidence="3">JCA_2017</strain>
    </source>
</reference>
<feature type="region of interest" description="Disordered" evidence="1">
    <location>
        <begin position="329"/>
        <end position="352"/>
    </location>
</feature>
<dbReference type="Pfam" id="PF03732">
    <property type="entry name" value="Retrotrans_gag"/>
    <property type="match status" value="1"/>
</dbReference>
<feature type="compositionally biased region" description="Basic and acidic residues" evidence="1">
    <location>
        <begin position="61"/>
        <end position="74"/>
    </location>
</feature>
<organism evidence="3 4">
    <name type="scientific">Mucuna pruriens</name>
    <name type="common">Velvet bean</name>
    <name type="synonym">Dolichos pruriens</name>
    <dbReference type="NCBI Taxonomy" id="157652"/>
    <lineage>
        <taxon>Eukaryota</taxon>
        <taxon>Viridiplantae</taxon>
        <taxon>Streptophyta</taxon>
        <taxon>Embryophyta</taxon>
        <taxon>Tracheophyta</taxon>
        <taxon>Spermatophyta</taxon>
        <taxon>Magnoliopsida</taxon>
        <taxon>eudicotyledons</taxon>
        <taxon>Gunneridae</taxon>
        <taxon>Pentapetalae</taxon>
        <taxon>rosids</taxon>
        <taxon>fabids</taxon>
        <taxon>Fabales</taxon>
        <taxon>Fabaceae</taxon>
        <taxon>Papilionoideae</taxon>
        <taxon>50 kb inversion clade</taxon>
        <taxon>NPAAA clade</taxon>
        <taxon>indigoferoid/millettioid clade</taxon>
        <taxon>Phaseoleae</taxon>
        <taxon>Mucuna</taxon>
    </lineage>
</organism>
<dbReference type="PANTHER" id="PTHR35046">
    <property type="entry name" value="ZINC KNUCKLE (CCHC-TYPE) FAMILY PROTEIN"/>
    <property type="match status" value="1"/>
</dbReference>
<dbReference type="OrthoDB" id="1731207at2759"/>
<evidence type="ECO:0000313" key="4">
    <source>
        <dbReference type="Proteomes" id="UP000257109"/>
    </source>
</evidence>
<protein>
    <recommendedName>
        <fullName evidence="2">Retrotransposon gag domain-containing protein</fullName>
    </recommendedName>
</protein>
<comment type="caution">
    <text evidence="3">The sequence shown here is derived from an EMBL/GenBank/DDBJ whole genome shotgun (WGS) entry which is preliminary data.</text>
</comment>
<accession>A0A371E7B4</accession>
<evidence type="ECO:0000313" key="3">
    <source>
        <dbReference type="EMBL" id="RDX61920.1"/>
    </source>
</evidence>
<dbReference type="PANTHER" id="PTHR35046:SF9">
    <property type="entry name" value="RNA-DIRECTED DNA POLYMERASE"/>
    <property type="match status" value="1"/>
</dbReference>
<name>A0A371E7B4_MUCPR</name>
<gene>
    <name evidence="3" type="ORF">CR513_59803</name>
</gene>
<keyword evidence="4" id="KW-1185">Reference proteome</keyword>
<sequence>MSREEGEQDVDLKLFIKVFQEQFKAINVKLDDLQPIPRYKSPTNQHNDEEEEEEYSNGRYNENERRRRGEPRRDNYSGNIKMIIPVFQGKNDPELYLEWERKVEHVFDCHNYSKEKKVKLAVVKFTDYANIWWDQFVINRHRNEERLIRTWEDIKSIMRRRFVPSHYHRDLHRKLKSLTQGSMSVENYYKEMKIAMTRANVKENCEVTMARFIGGLKKEIADVVELQHYMEIEDLLHGAIQVERKLKSKSSSKFVSSSSSSWRLNWKNSTIVTNPKEDVIAKYSNAPPKGKINTDTSYRSHDIKRFRCQGVEHITSQCPNKRAMMMMDNGEVESESSSDDEMPPLENSSDVE</sequence>
<evidence type="ECO:0000259" key="2">
    <source>
        <dbReference type="Pfam" id="PF03732"/>
    </source>
</evidence>
<proteinExistence type="predicted"/>
<feature type="non-terminal residue" evidence="3">
    <location>
        <position position="1"/>
    </location>
</feature>
<feature type="region of interest" description="Disordered" evidence="1">
    <location>
        <begin position="35"/>
        <end position="74"/>
    </location>
</feature>
<evidence type="ECO:0000256" key="1">
    <source>
        <dbReference type="SAM" id="MobiDB-lite"/>
    </source>
</evidence>
<dbReference type="InterPro" id="IPR005162">
    <property type="entry name" value="Retrotrans_gag_dom"/>
</dbReference>
<feature type="non-terminal residue" evidence="3">
    <location>
        <position position="352"/>
    </location>
</feature>
<dbReference type="AlphaFoldDB" id="A0A371E7B4"/>
<dbReference type="Proteomes" id="UP000257109">
    <property type="component" value="Unassembled WGS sequence"/>
</dbReference>